<dbReference type="PANTHER" id="PTHR11079:SF161">
    <property type="entry name" value="CMP_DCMP-TYPE DEAMINASE DOMAIN-CONTAINING PROTEIN"/>
    <property type="match status" value="1"/>
</dbReference>
<evidence type="ECO:0000256" key="1">
    <source>
        <dbReference type="ARBA" id="ARBA00006576"/>
    </source>
</evidence>
<evidence type="ECO:0000313" key="6">
    <source>
        <dbReference type="EMBL" id="MBB4039361.1"/>
    </source>
</evidence>
<comment type="similarity">
    <text evidence="1">Belongs to the cytidine and deoxycytidylate deaminase family.</text>
</comment>
<accession>A0A7W6N780</accession>
<keyword evidence="7" id="KW-1185">Reference proteome</keyword>
<keyword evidence="2" id="KW-0479">Metal-binding</keyword>
<evidence type="ECO:0000256" key="4">
    <source>
        <dbReference type="ARBA" id="ARBA00022833"/>
    </source>
</evidence>
<proteinExistence type="inferred from homology"/>
<gene>
    <name evidence="6" type="ORF">GGR34_001003</name>
</gene>
<dbReference type="PANTHER" id="PTHR11079">
    <property type="entry name" value="CYTOSINE DEAMINASE FAMILY MEMBER"/>
    <property type="match status" value="1"/>
</dbReference>
<dbReference type="GO" id="GO:0047974">
    <property type="term" value="F:guanosine deaminase activity"/>
    <property type="evidence" value="ECO:0007669"/>
    <property type="project" value="TreeGrafter"/>
</dbReference>
<protein>
    <submittedName>
        <fullName evidence="6">tRNA(Arg) A34 adenosine deaminase TadA</fullName>
    </submittedName>
</protein>
<evidence type="ECO:0000313" key="7">
    <source>
        <dbReference type="Proteomes" id="UP000519439"/>
    </source>
</evidence>
<dbReference type="EMBL" id="JACIDC010000003">
    <property type="protein sequence ID" value="MBB4039361.1"/>
    <property type="molecule type" value="Genomic_DNA"/>
</dbReference>
<dbReference type="PROSITE" id="PS51747">
    <property type="entry name" value="CYT_DCMP_DEAMINASES_2"/>
    <property type="match status" value="1"/>
</dbReference>
<evidence type="ECO:0000256" key="3">
    <source>
        <dbReference type="ARBA" id="ARBA00022801"/>
    </source>
</evidence>
<dbReference type="FunFam" id="3.40.140.10:FF:000011">
    <property type="entry name" value="tRNA-specific adenosine deaminase"/>
    <property type="match status" value="1"/>
</dbReference>
<reference evidence="6 7" key="1">
    <citation type="submission" date="2020-08" db="EMBL/GenBank/DDBJ databases">
        <title>Genomic Encyclopedia of Type Strains, Phase IV (KMG-IV): sequencing the most valuable type-strain genomes for metagenomic binning, comparative biology and taxonomic classification.</title>
        <authorList>
            <person name="Goeker M."/>
        </authorList>
    </citation>
    <scope>NUCLEOTIDE SEQUENCE [LARGE SCALE GENOMIC DNA]</scope>
    <source>
        <strain evidence="6 7">DSM 15743</strain>
    </source>
</reference>
<feature type="domain" description="CMP/dCMP-type deaminase" evidence="5">
    <location>
        <begin position="6"/>
        <end position="120"/>
    </location>
</feature>
<organism evidence="6 7">
    <name type="scientific">Microvirga flocculans</name>
    <dbReference type="NCBI Taxonomy" id="217168"/>
    <lineage>
        <taxon>Bacteria</taxon>
        <taxon>Pseudomonadati</taxon>
        <taxon>Pseudomonadota</taxon>
        <taxon>Alphaproteobacteria</taxon>
        <taxon>Hyphomicrobiales</taxon>
        <taxon>Methylobacteriaceae</taxon>
        <taxon>Microvirga</taxon>
    </lineage>
</organism>
<name>A0A7W6N780_9HYPH</name>
<dbReference type="Proteomes" id="UP000519439">
    <property type="component" value="Unassembled WGS sequence"/>
</dbReference>
<sequence>MSTVKTEDQRHLARAIELSRLHMEQGAGGPFGAVIVRDGQVLAEGWNQVTSSNDPTAHAEVTAIRRACQAVGDFSLEGATLYTSCEPCPMCLSSAYWARVGRIVFANTRQDAAQIGFDDSLIYDEIPKPISERIIPMDHLPSLEAKAVFDAWADKDDKIAY</sequence>
<evidence type="ECO:0000256" key="2">
    <source>
        <dbReference type="ARBA" id="ARBA00022723"/>
    </source>
</evidence>
<dbReference type="Pfam" id="PF00383">
    <property type="entry name" value="dCMP_cyt_deam_1"/>
    <property type="match status" value="1"/>
</dbReference>
<dbReference type="InterPro" id="IPR002125">
    <property type="entry name" value="CMP_dCMP_dom"/>
</dbReference>
<keyword evidence="3" id="KW-0378">Hydrolase</keyword>
<dbReference type="AlphaFoldDB" id="A0A7W6N780"/>
<dbReference type="InterPro" id="IPR016193">
    <property type="entry name" value="Cytidine_deaminase-like"/>
</dbReference>
<evidence type="ECO:0000259" key="5">
    <source>
        <dbReference type="PROSITE" id="PS51747"/>
    </source>
</evidence>
<dbReference type="CDD" id="cd01285">
    <property type="entry name" value="nucleoside_deaminase"/>
    <property type="match status" value="1"/>
</dbReference>
<dbReference type="SUPFAM" id="SSF53927">
    <property type="entry name" value="Cytidine deaminase-like"/>
    <property type="match status" value="1"/>
</dbReference>
<comment type="caution">
    <text evidence="6">The sequence shown here is derived from an EMBL/GenBank/DDBJ whole genome shotgun (WGS) entry which is preliminary data.</text>
</comment>
<dbReference type="GO" id="GO:0046872">
    <property type="term" value="F:metal ion binding"/>
    <property type="evidence" value="ECO:0007669"/>
    <property type="project" value="UniProtKB-KW"/>
</dbReference>
<dbReference type="Gene3D" id="3.40.140.10">
    <property type="entry name" value="Cytidine Deaminase, domain 2"/>
    <property type="match status" value="1"/>
</dbReference>
<dbReference type="RefSeq" id="WP_027317335.1">
    <property type="nucleotide sequence ID" value="NZ_JACIDC010000003.1"/>
</dbReference>
<keyword evidence="4" id="KW-0862">Zinc</keyword>
<dbReference type="GO" id="GO:0006152">
    <property type="term" value="P:purine nucleoside catabolic process"/>
    <property type="evidence" value="ECO:0007669"/>
    <property type="project" value="TreeGrafter"/>
</dbReference>